<organism evidence="1 2">
    <name type="scientific">Suillus luteus UH-Slu-Lm8-n1</name>
    <dbReference type="NCBI Taxonomy" id="930992"/>
    <lineage>
        <taxon>Eukaryota</taxon>
        <taxon>Fungi</taxon>
        <taxon>Dikarya</taxon>
        <taxon>Basidiomycota</taxon>
        <taxon>Agaricomycotina</taxon>
        <taxon>Agaricomycetes</taxon>
        <taxon>Agaricomycetidae</taxon>
        <taxon>Boletales</taxon>
        <taxon>Suillineae</taxon>
        <taxon>Suillaceae</taxon>
        <taxon>Suillus</taxon>
    </lineage>
</organism>
<dbReference type="EMBL" id="KN835648">
    <property type="protein sequence ID" value="KIK35232.1"/>
    <property type="molecule type" value="Genomic_DNA"/>
</dbReference>
<name>A0A0D0ALV8_9AGAM</name>
<accession>A0A0D0ALV8</accession>
<evidence type="ECO:0000313" key="1">
    <source>
        <dbReference type="EMBL" id="KIK35232.1"/>
    </source>
</evidence>
<reference evidence="1 2" key="1">
    <citation type="submission" date="2014-04" db="EMBL/GenBank/DDBJ databases">
        <authorList>
            <consortium name="DOE Joint Genome Institute"/>
            <person name="Kuo A."/>
            <person name="Ruytinx J."/>
            <person name="Rineau F."/>
            <person name="Colpaert J."/>
            <person name="Kohler A."/>
            <person name="Nagy L.G."/>
            <person name="Floudas D."/>
            <person name="Copeland A."/>
            <person name="Barry K.W."/>
            <person name="Cichocki N."/>
            <person name="Veneault-Fourrey C."/>
            <person name="LaButti K."/>
            <person name="Lindquist E.A."/>
            <person name="Lipzen A."/>
            <person name="Lundell T."/>
            <person name="Morin E."/>
            <person name="Murat C."/>
            <person name="Sun H."/>
            <person name="Tunlid A."/>
            <person name="Henrissat B."/>
            <person name="Grigoriev I.V."/>
            <person name="Hibbett D.S."/>
            <person name="Martin F."/>
            <person name="Nordberg H.P."/>
            <person name="Cantor M.N."/>
            <person name="Hua S.X."/>
        </authorList>
    </citation>
    <scope>NUCLEOTIDE SEQUENCE [LARGE SCALE GENOMIC DNA]</scope>
    <source>
        <strain evidence="1 2">UH-Slu-Lm8-n1</strain>
    </source>
</reference>
<dbReference type="AlphaFoldDB" id="A0A0D0ALV8"/>
<reference evidence="2" key="2">
    <citation type="submission" date="2015-01" db="EMBL/GenBank/DDBJ databases">
        <title>Evolutionary Origins and Diversification of the Mycorrhizal Mutualists.</title>
        <authorList>
            <consortium name="DOE Joint Genome Institute"/>
            <consortium name="Mycorrhizal Genomics Consortium"/>
            <person name="Kohler A."/>
            <person name="Kuo A."/>
            <person name="Nagy L.G."/>
            <person name="Floudas D."/>
            <person name="Copeland A."/>
            <person name="Barry K.W."/>
            <person name="Cichocki N."/>
            <person name="Veneault-Fourrey C."/>
            <person name="LaButti K."/>
            <person name="Lindquist E.A."/>
            <person name="Lipzen A."/>
            <person name="Lundell T."/>
            <person name="Morin E."/>
            <person name="Murat C."/>
            <person name="Riley R."/>
            <person name="Ohm R."/>
            <person name="Sun H."/>
            <person name="Tunlid A."/>
            <person name="Henrissat B."/>
            <person name="Grigoriev I.V."/>
            <person name="Hibbett D.S."/>
            <person name="Martin F."/>
        </authorList>
    </citation>
    <scope>NUCLEOTIDE SEQUENCE [LARGE SCALE GENOMIC DNA]</scope>
    <source>
        <strain evidence="2">UH-Slu-Lm8-n1</strain>
    </source>
</reference>
<dbReference type="InParanoid" id="A0A0D0ALV8"/>
<dbReference type="HOGENOM" id="CLU_2164539_0_0_1"/>
<dbReference type="STRING" id="930992.A0A0D0ALV8"/>
<gene>
    <name evidence="1" type="ORF">CY34DRAFT_30227</name>
</gene>
<dbReference type="OrthoDB" id="2690401at2759"/>
<feature type="non-terminal residue" evidence="1">
    <location>
        <position position="111"/>
    </location>
</feature>
<evidence type="ECO:0000313" key="2">
    <source>
        <dbReference type="Proteomes" id="UP000054485"/>
    </source>
</evidence>
<proteinExistence type="predicted"/>
<sequence>FGLPPVAFHTGLQHDHGGKSTLICKTEDVIERHLHLYNGILEFVPSLRDEPDIISTDRLSKIISAITKGMSDARSTAFSSVKHRGLKYVPLNMHSKNDALDPPIPEVEDKS</sequence>
<dbReference type="Proteomes" id="UP000054485">
    <property type="component" value="Unassembled WGS sequence"/>
</dbReference>
<keyword evidence="2" id="KW-1185">Reference proteome</keyword>
<feature type="non-terminal residue" evidence="1">
    <location>
        <position position="1"/>
    </location>
</feature>
<protein>
    <submittedName>
        <fullName evidence="1">Uncharacterized protein</fullName>
    </submittedName>
</protein>